<feature type="compositionally biased region" description="Polar residues" evidence="2">
    <location>
        <begin position="169"/>
        <end position="186"/>
    </location>
</feature>
<feature type="region of interest" description="Disordered" evidence="2">
    <location>
        <begin position="167"/>
        <end position="198"/>
    </location>
</feature>
<protein>
    <submittedName>
        <fullName evidence="3">Uncharacterized protein</fullName>
    </submittedName>
</protein>
<dbReference type="Proteomes" id="UP001480595">
    <property type="component" value="Unassembled WGS sequence"/>
</dbReference>
<dbReference type="EMBL" id="JAQQWL010000013">
    <property type="protein sequence ID" value="KAK8042394.1"/>
    <property type="molecule type" value="Genomic_DNA"/>
</dbReference>
<feature type="region of interest" description="Disordered" evidence="2">
    <location>
        <begin position="211"/>
        <end position="234"/>
    </location>
</feature>
<gene>
    <name evidence="3" type="ORF">PG994_012877</name>
</gene>
<evidence type="ECO:0000256" key="2">
    <source>
        <dbReference type="SAM" id="MobiDB-lite"/>
    </source>
</evidence>
<comment type="caution">
    <text evidence="3">The sequence shown here is derived from an EMBL/GenBank/DDBJ whole genome shotgun (WGS) entry which is preliminary data.</text>
</comment>
<evidence type="ECO:0000313" key="3">
    <source>
        <dbReference type="EMBL" id="KAK8042394.1"/>
    </source>
</evidence>
<feature type="compositionally biased region" description="Basic and acidic residues" evidence="2">
    <location>
        <begin position="187"/>
        <end position="198"/>
    </location>
</feature>
<accession>A0ABR1T988</accession>
<feature type="region of interest" description="Disordered" evidence="2">
    <location>
        <begin position="32"/>
        <end position="130"/>
    </location>
</feature>
<feature type="compositionally biased region" description="Basic and acidic residues" evidence="2">
    <location>
        <begin position="211"/>
        <end position="222"/>
    </location>
</feature>
<evidence type="ECO:0000256" key="1">
    <source>
        <dbReference type="SAM" id="Coils"/>
    </source>
</evidence>
<proteinExistence type="predicted"/>
<dbReference type="RefSeq" id="XP_066709247.1">
    <property type="nucleotide sequence ID" value="XM_066864286.1"/>
</dbReference>
<sequence length="312" mass="35508">MEKARPSKIVTFKLSRGLRLLNGKYHFADMVDQTRSEQSRDYTLADSDDSAESTIHVATSVPKSMRLRKKRKIVASESNNEESTVAPDNMSSDRDESEDEMGGNTSSQAPGLADDSATASGPPITHVDNGGDHYDSQRIWNVNISLIQGLVELVDKDGREEMQRHLNTKQKLSNTQRDLSKTQQELSNERQGHSEAKSEIKELARQVAEYKHSKESLEKDAKASQARGARLESDENLRQDFDCETKRLREMVRWKHETVDLELEQLKSITTMPEEAARLRKTIDEQNRELARLQTALNERDETLQQMRGLLQ</sequence>
<keyword evidence="1" id="KW-0175">Coiled coil</keyword>
<dbReference type="GeneID" id="92097349"/>
<organism evidence="3 4">
    <name type="scientific">Apiospora phragmitis</name>
    <dbReference type="NCBI Taxonomy" id="2905665"/>
    <lineage>
        <taxon>Eukaryota</taxon>
        <taxon>Fungi</taxon>
        <taxon>Dikarya</taxon>
        <taxon>Ascomycota</taxon>
        <taxon>Pezizomycotina</taxon>
        <taxon>Sordariomycetes</taxon>
        <taxon>Xylariomycetidae</taxon>
        <taxon>Amphisphaeriales</taxon>
        <taxon>Apiosporaceae</taxon>
        <taxon>Apiospora</taxon>
    </lineage>
</organism>
<evidence type="ECO:0000313" key="4">
    <source>
        <dbReference type="Proteomes" id="UP001480595"/>
    </source>
</evidence>
<feature type="coiled-coil region" evidence="1">
    <location>
        <begin position="276"/>
        <end position="303"/>
    </location>
</feature>
<keyword evidence="4" id="KW-1185">Reference proteome</keyword>
<reference evidence="3 4" key="1">
    <citation type="submission" date="2023-01" db="EMBL/GenBank/DDBJ databases">
        <title>Analysis of 21 Apiospora genomes using comparative genomics revels a genus with tremendous synthesis potential of carbohydrate active enzymes and secondary metabolites.</title>
        <authorList>
            <person name="Sorensen T."/>
        </authorList>
    </citation>
    <scope>NUCLEOTIDE SEQUENCE [LARGE SCALE GENOMIC DNA]</scope>
    <source>
        <strain evidence="3 4">CBS 135458</strain>
    </source>
</reference>
<name>A0ABR1T988_9PEZI</name>